<comment type="similarity">
    <text evidence="1">Belongs to the UPF0212 family.</text>
</comment>
<dbReference type="PANTHER" id="PTHR42199">
    <property type="entry name" value="UPF0212 PROTEIN MJ0068"/>
    <property type="match status" value="1"/>
</dbReference>
<feature type="region of interest" description="Disordered" evidence="2">
    <location>
        <begin position="113"/>
        <end position="199"/>
    </location>
</feature>
<proteinExistence type="inferred from homology"/>
<sequence>MPNFNVFLEGAWLVKDVATGEDAIGIAISEAGKRLNPRLEFVGVDVGTMSCASCDEELMSVYVVANTALVGLLFQMKVYEAESEEHASRIATSVIGKALRDVPLKIVEVDEFVADSRPPRQSEGQGRGRSEHRSGEHGGRGERRDRSERGERGERGDRSERRSRDDRDRGDDRRGRNERGERSEKSEQYENDEFDDDSE</sequence>
<gene>
    <name evidence="3" type="ORF">MmiHf6_02960</name>
</gene>
<dbReference type="KEGG" id="mehf:MmiHf6_02960"/>
<evidence type="ECO:0000313" key="4">
    <source>
        <dbReference type="Proteomes" id="UP001302978"/>
    </source>
</evidence>
<evidence type="ECO:0000256" key="1">
    <source>
        <dbReference type="HAMAP-Rule" id="MF_01223"/>
    </source>
</evidence>
<dbReference type="EMBL" id="CP131059">
    <property type="protein sequence ID" value="WNY23000.1"/>
    <property type="molecule type" value="Genomic_DNA"/>
</dbReference>
<feature type="compositionally biased region" description="Acidic residues" evidence="2">
    <location>
        <begin position="189"/>
        <end position="199"/>
    </location>
</feature>
<dbReference type="AlphaFoldDB" id="A0AA96ZS36"/>
<dbReference type="InterPro" id="IPR007564">
    <property type="entry name" value="UPF0212"/>
</dbReference>
<dbReference type="HAMAP" id="MF_01223">
    <property type="entry name" value="UPF0212"/>
    <property type="match status" value="1"/>
</dbReference>
<dbReference type="NCBIfam" id="NF003035">
    <property type="entry name" value="PRK03922.1"/>
    <property type="match status" value="1"/>
</dbReference>
<dbReference type="Proteomes" id="UP001302978">
    <property type="component" value="Chromosome"/>
</dbReference>
<feature type="compositionally biased region" description="Basic and acidic residues" evidence="2">
    <location>
        <begin position="126"/>
        <end position="188"/>
    </location>
</feature>
<dbReference type="Pfam" id="PF04475">
    <property type="entry name" value="DUF555"/>
    <property type="match status" value="1"/>
</dbReference>
<evidence type="ECO:0000313" key="3">
    <source>
        <dbReference type="EMBL" id="WNY23000.1"/>
    </source>
</evidence>
<organism evidence="3 4">
    <name type="scientific">Methanimicrococcus hongohii</name>
    <dbReference type="NCBI Taxonomy" id="3028295"/>
    <lineage>
        <taxon>Archaea</taxon>
        <taxon>Methanobacteriati</taxon>
        <taxon>Methanobacteriota</taxon>
        <taxon>Stenosarchaea group</taxon>
        <taxon>Methanomicrobia</taxon>
        <taxon>Methanosarcinales</taxon>
        <taxon>Methanosarcinaceae</taxon>
        <taxon>Methanimicrococcus</taxon>
    </lineage>
</organism>
<keyword evidence="4" id="KW-1185">Reference proteome</keyword>
<reference evidence="3 4" key="1">
    <citation type="submission" date="2023-07" db="EMBL/GenBank/DDBJ databases">
        <title>Closed genoem sequence of Methanomicrococcus sp. Hf6.</title>
        <authorList>
            <person name="Poehlein A."/>
            <person name="Protasov E."/>
            <person name="Platt K."/>
            <person name="Reeh H."/>
            <person name="Daniel R."/>
            <person name="Brune A."/>
        </authorList>
    </citation>
    <scope>NUCLEOTIDE SEQUENCE [LARGE SCALE GENOMIC DNA]</scope>
    <source>
        <strain evidence="3 4">Hf6</strain>
    </source>
</reference>
<name>A0AA96ZS36_9EURY</name>
<protein>
    <recommendedName>
        <fullName evidence="1">UPF0212 protein MmiHf6_02960</fullName>
    </recommendedName>
</protein>
<accession>A0AA96ZS36</accession>
<dbReference type="PANTHER" id="PTHR42199:SF1">
    <property type="entry name" value="UPF0212 PROTEIN TK1194"/>
    <property type="match status" value="1"/>
</dbReference>
<evidence type="ECO:0000256" key="2">
    <source>
        <dbReference type="SAM" id="MobiDB-lite"/>
    </source>
</evidence>